<comment type="caution">
    <text evidence="1">The sequence shown here is derived from an EMBL/GenBank/DDBJ whole genome shotgun (WGS) entry which is preliminary data.</text>
</comment>
<organism evidence="1 2">
    <name type="scientific">Eretmocerus hayati</name>
    <dbReference type="NCBI Taxonomy" id="131215"/>
    <lineage>
        <taxon>Eukaryota</taxon>
        <taxon>Metazoa</taxon>
        <taxon>Ecdysozoa</taxon>
        <taxon>Arthropoda</taxon>
        <taxon>Hexapoda</taxon>
        <taxon>Insecta</taxon>
        <taxon>Pterygota</taxon>
        <taxon>Neoptera</taxon>
        <taxon>Endopterygota</taxon>
        <taxon>Hymenoptera</taxon>
        <taxon>Apocrita</taxon>
        <taxon>Proctotrupomorpha</taxon>
        <taxon>Chalcidoidea</taxon>
        <taxon>Aphelinidae</taxon>
        <taxon>Aphelininae</taxon>
        <taxon>Eretmocerus</taxon>
    </lineage>
</organism>
<keyword evidence="2" id="KW-1185">Reference proteome</keyword>
<accession>A0ACC2PUN3</accession>
<gene>
    <name evidence="1" type="ORF">QAD02_022462</name>
</gene>
<sequence>MRPQTPPPPYPQAYPMQYNQMPFVPLAPYPIEPEAYPGQYYSGGYVQVPYMPGMEMMEGPNGVGGPVYTEGGPGGIPYHVYPAPPPPYGMYHPQGLPAPLPPPHMYPVPHGGQPGPQPPQIGENCYAPYPPAQPYFFSYHQGPVPPRHQLPPAPQPSAGPHTPPSHQ</sequence>
<name>A0ACC2PUN3_9HYME</name>
<evidence type="ECO:0000313" key="1">
    <source>
        <dbReference type="EMBL" id="KAJ8686668.1"/>
    </source>
</evidence>
<dbReference type="Proteomes" id="UP001239111">
    <property type="component" value="Chromosome 1"/>
</dbReference>
<evidence type="ECO:0000313" key="2">
    <source>
        <dbReference type="Proteomes" id="UP001239111"/>
    </source>
</evidence>
<reference evidence="1" key="1">
    <citation type="submission" date="2023-04" db="EMBL/GenBank/DDBJ databases">
        <title>A chromosome-level genome assembly of the parasitoid wasp Eretmocerus hayati.</title>
        <authorList>
            <person name="Zhong Y."/>
            <person name="Liu S."/>
            <person name="Liu Y."/>
        </authorList>
    </citation>
    <scope>NUCLEOTIDE SEQUENCE</scope>
    <source>
        <strain evidence="1">ZJU_SS_LIU_2023</strain>
    </source>
</reference>
<protein>
    <submittedName>
        <fullName evidence="1">Uncharacterized protein</fullName>
    </submittedName>
</protein>
<proteinExistence type="predicted"/>
<dbReference type="EMBL" id="CM056741">
    <property type="protein sequence ID" value="KAJ8686668.1"/>
    <property type="molecule type" value="Genomic_DNA"/>
</dbReference>